<feature type="transmembrane region" description="Helical" evidence="8">
    <location>
        <begin position="417"/>
        <end position="434"/>
    </location>
</feature>
<evidence type="ECO:0000313" key="10">
    <source>
        <dbReference type="EMBL" id="MDA3614271.1"/>
    </source>
</evidence>
<evidence type="ECO:0000256" key="5">
    <source>
        <dbReference type="ARBA" id="ARBA00022692"/>
    </source>
</evidence>
<dbReference type="RefSeq" id="WP_407030599.1">
    <property type="nucleotide sequence ID" value="NZ_JAQGEF010000005.1"/>
</dbReference>
<reference evidence="10 11" key="1">
    <citation type="submission" date="2022-12" db="EMBL/GenBank/DDBJ databases">
        <title>Chitinophagaceae gen. sp. nov., a new member of the family Chitinophagaceae, isolated from soil in a chemical factory.</title>
        <authorList>
            <person name="Ke Z."/>
        </authorList>
    </citation>
    <scope>NUCLEOTIDE SEQUENCE [LARGE SCALE GENOMIC DNA]</scope>
    <source>
        <strain evidence="10 11">LY-5</strain>
    </source>
</reference>
<feature type="domain" description="Glycosyltransferase RgtA/B/C/D-like" evidence="9">
    <location>
        <begin position="110"/>
        <end position="232"/>
    </location>
</feature>
<gene>
    <name evidence="10" type="ORF">O3P16_05590</name>
</gene>
<feature type="transmembrane region" description="Helical" evidence="8">
    <location>
        <begin position="365"/>
        <end position="385"/>
    </location>
</feature>
<keyword evidence="4 10" id="KW-0808">Transferase</keyword>
<organism evidence="10 11">
    <name type="scientific">Polluticaenibacter yanchengensis</name>
    <dbReference type="NCBI Taxonomy" id="3014562"/>
    <lineage>
        <taxon>Bacteria</taxon>
        <taxon>Pseudomonadati</taxon>
        <taxon>Bacteroidota</taxon>
        <taxon>Chitinophagia</taxon>
        <taxon>Chitinophagales</taxon>
        <taxon>Chitinophagaceae</taxon>
        <taxon>Polluticaenibacter</taxon>
    </lineage>
</organism>
<feature type="transmembrane region" description="Helical" evidence="8">
    <location>
        <begin position="232"/>
        <end position="250"/>
    </location>
</feature>
<name>A0ABT4UHG1_9BACT</name>
<feature type="transmembrane region" description="Helical" evidence="8">
    <location>
        <begin position="110"/>
        <end position="128"/>
    </location>
</feature>
<accession>A0ABT4UHG1</accession>
<proteinExistence type="predicted"/>
<evidence type="ECO:0000256" key="7">
    <source>
        <dbReference type="ARBA" id="ARBA00023136"/>
    </source>
</evidence>
<dbReference type="EC" id="2.4.-.-" evidence="10"/>
<protein>
    <submittedName>
        <fullName evidence="10">Glycosyltransferase family 39 protein</fullName>
        <ecNumber evidence="10">2.4.-.-</ecNumber>
    </submittedName>
</protein>
<dbReference type="InterPro" id="IPR050297">
    <property type="entry name" value="LipidA_mod_glycosyltrf_83"/>
</dbReference>
<dbReference type="PANTHER" id="PTHR33908:SF11">
    <property type="entry name" value="MEMBRANE PROTEIN"/>
    <property type="match status" value="1"/>
</dbReference>
<dbReference type="InterPro" id="IPR038731">
    <property type="entry name" value="RgtA/B/C-like"/>
</dbReference>
<evidence type="ECO:0000256" key="4">
    <source>
        <dbReference type="ARBA" id="ARBA00022679"/>
    </source>
</evidence>
<keyword evidence="6 8" id="KW-1133">Transmembrane helix</keyword>
<evidence type="ECO:0000313" key="11">
    <source>
        <dbReference type="Proteomes" id="UP001210231"/>
    </source>
</evidence>
<keyword evidence="3 10" id="KW-0328">Glycosyltransferase</keyword>
<keyword evidence="2" id="KW-1003">Cell membrane</keyword>
<evidence type="ECO:0000259" key="9">
    <source>
        <dbReference type="Pfam" id="PF13231"/>
    </source>
</evidence>
<dbReference type="PANTHER" id="PTHR33908">
    <property type="entry name" value="MANNOSYLTRANSFERASE YKCB-RELATED"/>
    <property type="match status" value="1"/>
</dbReference>
<evidence type="ECO:0000256" key="6">
    <source>
        <dbReference type="ARBA" id="ARBA00022989"/>
    </source>
</evidence>
<dbReference type="EMBL" id="JAQGEF010000005">
    <property type="protein sequence ID" value="MDA3614271.1"/>
    <property type="molecule type" value="Genomic_DNA"/>
</dbReference>
<keyword evidence="11" id="KW-1185">Reference proteome</keyword>
<comment type="caution">
    <text evidence="10">The sequence shown here is derived from an EMBL/GenBank/DDBJ whole genome shotgun (WGS) entry which is preliminary data.</text>
</comment>
<dbReference type="GO" id="GO:0016757">
    <property type="term" value="F:glycosyltransferase activity"/>
    <property type="evidence" value="ECO:0007669"/>
    <property type="project" value="UniProtKB-KW"/>
</dbReference>
<sequence length="543" mass="64342">MDYKFWHIGYWSETWKMISDKEKRKFKVVLLIHLILSILFIQTQWYNVDEQGYFGYLLNWAKGDPYKVKLLTDSKTPMLFPAVLFTGLKPFLPESLYENDWYFFLKWGRLFLYVYPALLVYISFCWLRRLYNANMFVLPLLFLAFDPQIFSFGLMVGSDLPSAAILLTICYTAYRYHETSEQRYWLYFAIAFGVGVTLKQTFIFLYVLPVTWFALRTFKSKSINWKRTFKELFIFAFIQLIIINCAYYFTGTFTSLNDYLFRSNGFKTLQLQFSDNIGKVPIPLPVPFIQGMDLLTYNKEFGGCSGLSTYTNVWFWGKEVCKGNIWYYYIGTALFKLPLITWLAIVLLVYAFIRSKNKRVLLEKYQFLWIPFFVLLVLLSFYNQFQIGFRHAMPLLVLGYVALGYVWINWYRRYKKLLIALIILHLISLGVYYPNYAAYTNELIWHKTNISNYLQDASVDYGQADHWADAFIKKHPEYKKPTPKPEAGKFIVSLGKANMKYPEHPSLDIRWLGQHFKPVGNYRQTLVLYEVKEEDLKKLGLSY</sequence>
<dbReference type="Pfam" id="PF13231">
    <property type="entry name" value="PMT_2"/>
    <property type="match status" value="1"/>
</dbReference>
<evidence type="ECO:0000256" key="3">
    <source>
        <dbReference type="ARBA" id="ARBA00022676"/>
    </source>
</evidence>
<feature type="transmembrane region" description="Helical" evidence="8">
    <location>
        <begin position="186"/>
        <end position="211"/>
    </location>
</feature>
<evidence type="ECO:0000256" key="2">
    <source>
        <dbReference type="ARBA" id="ARBA00022475"/>
    </source>
</evidence>
<evidence type="ECO:0000256" key="1">
    <source>
        <dbReference type="ARBA" id="ARBA00004651"/>
    </source>
</evidence>
<keyword evidence="7 8" id="KW-0472">Membrane</keyword>
<dbReference type="Proteomes" id="UP001210231">
    <property type="component" value="Unassembled WGS sequence"/>
</dbReference>
<comment type="subcellular location">
    <subcellularLocation>
        <location evidence="1">Cell membrane</location>
        <topology evidence="1">Multi-pass membrane protein</topology>
    </subcellularLocation>
</comment>
<keyword evidence="5 8" id="KW-0812">Transmembrane</keyword>
<feature type="transmembrane region" description="Helical" evidence="8">
    <location>
        <begin position="391"/>
        <end position="410"/>
    </location>
</feature>
<feature type="transmembrane region" description="Helical" evidence="8">
    <location>
        <begin position="326"/>
        <end position="353"/>
    </location>
</feature>
<feature type="transmembrane region" description="Helical" evidence="8">
    <location>
        <begin position="26"/>
        <end position="46"/>
    </location>
</feature>
<evidence type="ECO:0000256" key="8">
    <source>
        <dbReference type="SAM" id="Phobius"/>
    </source>
</evidence>